<comment type="catalytic activity">
    <reaction evidence="1">
        <text>ATP + protein L-histidine = ADP + protein N-phospho-L-histidine.</text>
        <dbReference type="EC" id="2.7.13.3"/>
    </reaction>
</comment>
<proteinExistence type="predicted"/>
<organism evidence="6 7">
    <name type="scientific">Paralabilibaculum antarcticum</name>
    <dbReference type="NCBI Taxonomy" id="2912572"/>
    <lineage>
        <taxon>Bacteria</taxon>
        <taxon>Pseudomonadati</taxon>
        <taxon>Bacteroidota</taxon>
        <taxon>Bacteroidia</taxon>
        <taxon>Marinilabiliales</taxon>
        <taxon>Marinifilaceae</taxon>
        <taxon>Paralabilibaculum</taxon>
    </lineage>
</organism>
<gene>
    <name evidence="6" type="ORF">L3049_16440</name>
</gene>
<dbReference type="SUPFAM" id="SSF55874">
    <property type="entry name" value="ATPase domain of HSP90 chaperone/DNA topoisomerase II/histidine kinase"/>
    <property type="match status" value="1"/>
</dbReference>
<dbReference type="InterPro" id="IPR003594">
    <property type="entry name" value="HATPase_dom"/>
</dbReference>
<protein>
    <recommendedName>
        <fullName evidence="2">histidine kinase</fullName>
        <ecNumber evidence="2">2.7.13.3</ecNumber>
    </recommendedName>
</protein>
<dbReference type="EMBL" id="JAKJSC010000005">
    <property type="protein sequence ID" value="MDE5419584.1"/>
    <property type="molecule type" value="Genomic_DNA"/>
</dbReference>
<dbReference type="Gene3D" id="3.30.565.10">
    <property type="entry name" value="Histidine kinase-like ATPase, C-terminal domain"/>
    <property type="match status" value="1"/>
</dbReference>
<keyword evidence="6" id="KW-0418">Kinase</keyword>
<evidence type="ECO:0000256" key="4">
    <source>
        <dbReference type="SAM" id="Coils"/>
    </source>
</evidence>
<evidence type="ECO:0000256" key="1">
    <source>
        <dbReference type="ARBA" id="ARBA00000085"/>
    </source>
</evidence>
<dbReference type="InterPro" id="IPR036890">
    <property type="entry name" value="HATPase_C_sf"/>
</dbReference>
<dbReference type="Pfam" id="PF02518">
    <property type="entry name" value="HATPase_c"/>
    <property type="match status" value="1"/>
</dbReference>
<dbReference type="CDD" id="cd00082">
    <property type="entry name" value="HisKA"/>
    <property type="match status" value="1"/>
</dbReference>
<keyword evidence="7" id="KW-1185">Reference proteome</keyword>
<accession>A0ABT5VVZ4</accession>
<dbReference type="SMART" id="SM00387">
    <property type="entry name" value="HATPase_c"/>
    <property type="match status" value="1"/>
</dbReference>
<sequence length="419" mass="47619">MRNDDLLRNWYPILQENMIEGKSVAIGIFSFEENILYANNAMNHFLNVDSENQKPVNAFVNPEFDVFVNKEEQGLVFDGSLTIGNRFDVSYSLESKVYRLGGEILVFAEANLLQLFAENKKMSTLNQQVNNLQRELIKEKRNLQYTLSELKDTQQMLVQSEKMNAMGQLVAGVAHEINNPIGFVYSNLFSWKGIGEDLVNAYLDLEQLIKNQENEKLFGEAKKIREENDLDYQIEDMADVFEESKTGLDRVKKIVEDLRTFSRLDESAMKKINLTENLQSTISIAKTKFNEKAANFNFECPDELYVECYPGQLNQAILNVLINATQAIDYAGRIEMSLIEFEEEVQISIKDDGCGIAENNKEKIFDPFYTTKPIGTGTGLGLSITHKIICEVHQGKIEVESEPNKGAKFIISIPKVISL</sequence>
<dbReference type="RefSeq" id="WP_275110915.1">
    <property type="nucleotide sequence ID" value="NZ_JAKJSC010000005.1"/>
</dbReference>
<reference evidence="6 7" key="1">
    <citation type="submission" date="2022-01" db="EMBL/GenBank/DDBJ databases">
        <title>Labilibaculum sp. nov, a marine bacterium isolated from Antarctica.</title>
        <authorList>
            <person name="Dai W."/>
        </authorList>
    </citation>
    <scope>NUCLEOTIDE SEQUENCE [LARGE SCALE GENOMIC DNA]</scope>
    <source>
        <strain evidence="6 7">DW002</strain>
    </source>
</reference>
<keyword evidence="4" id="KW-0175">Coiled coil</keyword>
<dbReference type="PRINTS" id="PR00344">
    <property type="entry name" value="BCTRLSENSOR"/>
</dbReference>
<keyword evidence="3" id="KW-0597">Phosphoprotein</keyword>
<dbReference type="Proteomes" id="UP001528920">
    <property type="component" value="Unassembled WGS sequence"/>
</dbReference>
<dbReference type="InterPro" id="IPR005467">
    <property type="entry name" value="His_kinase_dom"/>
</dbReference>
<evidence type="ECO:0000259" key="5">
    <source>
        <dbReference type="PROSITE" id="PS50109"/>
    </source>
</evidence>
<name>A0ABT5VVZ4_9BACT</name>
<evidence type="ECO:0000256" key="2">
    <source>
        <dbReference type="ARBA" id="ARBA00012438"/>
    </source>
</evidence>
<dbReference type="PROSITE" id="PS50109">
    <property type="entry name" value="HIS_KIN"/>
    <property type="match status" value="1"/>
</dbReference>
<feature type="domain" description="Histidine kinase" evidence="5">
    <location>
        <begin position="172"/>
        <end position="417"/>
    </location>
</feature>
<dbReference type="PANTHER" id="PTHR43065">
    <property type="entry name" value="SENSOR HISTIDINE KINASE"/>
    <property type="match status" value="1"/>
</dbReference>
<feature type="coiled-coil region" evidence="4">
    <location>
        <begin position="115"/>
        <end position="153"/>
    </location>
</feature>
<evidence type="ECO:0000313" key="7">
    <source>
        <dbReference type="Proteomes" id="UP001528920"/>
    </source>
</evidence>
<evidence type="ECO:0000256" key="3">
    <source>
        <dbReference type="ARBA" id="ARBA00022553"/>
    </source>
</evidence>
<evidence type="ECO:0000313" key="6">
    <source>
        <dbReference type="EMBL" id="MDE5419584.1"/>
    </source>
</evidence>
<dbReference type="InterPro" id="IPR003661">
    <property type="entry name" value="HisK_dim/P_dom"/>
</dbReference>
<dbReference type="SMART" id="SM00388">
    <property type="entry name" value="HisKA"/>
    <property type="match status" value="1"/>
</dbReference>
<dbReference type="Gene3D" id="1.10.287.130">
    <property type="match status" value="1"/>
</dbReference>
<dbReference type="GO" id="GO:0016301">
    <property type="term" value="F:kinase activity"/>
    <property type="evidence" value="ECO:0007669"/>
    <property type="project" value="UniProtKB-KW"/>
</dbReference>
<dbReference type="InterPro" id="IPR004358">
    <property type="entry name" value="Sig_transdc_His_kin-like_C"/>
</dbReference>
<keyword evidence="6" id="KW-0808">Transferase</keyword>
<dbReference type="PANTHER" id="PTHR43065:SF50">
    <property type="entry name" value="HISTIDINE KINASE"/>
    <property type="match status" value="1"/>
</dbReference>
<dbReference type="EC" id="2.7.13.3" evidence="2"/>
<comment type="caution">
    <text evidence="6">The sequence shown here is derived from an EMBL/GenBank/DDBJ whole genome shotgun (WGS) entry which is preliminary data.</text>
</comment>